<dbReference type="CDD" id="cd03801">
    <property type="entry name" value="GT4_PimA-like"/>
    <property type="match status" value="1"/>
</dbReference>
<dbReference type="GO" id="GO:0008917">
    <property type="term" value="F:lipopolysaccharide N-acetylglucosaminyltransferase activity"/>
    <property type="evidence" value="ECO:0007669"/>
    <property type="project" value="UniProtKB-EC"/>
</dbReference>
<sequence length="380" mass="43500">MIDKLVLTVTPIFSIPPRGAAAVETWMYQVAQRTKIQNRIACIKNEGYSDFLKVNDHCSVHRIGFSRLYKRLFQKWTRLDPLPYSQRILNIAKDFNVTDDSVIIVHNSIKLYRQIRKRAPKAKMVMHMHNAFEPDGLDQNVKMIVPSMFLKKHYQVYLPDADIAIVPNGIDLEAYQKKAVPLQKSDLGITPEKKTIFFAGRISPDKGVTLLLQAFEQLLKERNDIELVVVGDYMSKSKGEKATYQREVRELAERLKPHCHMVGGVTPEEIYNYYSLADLVVIPSQFHEPFCMVAIEAMGAGKPVLVSTRGGMTEFVKEGDTGFHLQELMTPETIARDINKALASPDLNDVALRGQRCVEEKFPWEKVTQRFEKVVNNWFK</sequence>
<dbReference type="InterPro" id="IPR001296">
    <property type="entry name" value="Glyco_trans_1"/>
</dbReference>
<dbReference type="SUPFAM" id="SSF53756">
    <property type="entry name" value="UDP-Glycosyltransferase/glycogen phosphorylase"/>
    <property type="match status" value="1"/>
</dbReference>
<accession>A0A759IT49</accession>
<dbReference type="PANTHER" id="PTHR12526">
    <property type="entry name" value="GLYCOSYLTRANSFERASE"/>
    <property type="match status" value="1"/>
</dbReference>
<dbReference type="EC" id="2.4.1.56" evidence="2"/>
<protein>
    <submittedName>
        <fullName evidence="2">Lipopolysaccharide N-acetylglucosaminyltransferase</fullName>
        <ecNumber evidence="2">2.4.1.56</ecNumber>
    </submittedName>
</protein>
<organism evidence="2">
    <name type="scientific">Salmonella enterica</name>
    <name type="common">Salmonella choleraesuis</name>
    <dbReference type="NCBI Taxonomy" id="28901"/>
    <lineage>
        <taxon>Bacteria</taxon>
        <taxon>Pseudomonadati</taxon>
        <taxon>Pseudomonadota</taxon>
        <taxon>Gammaproteobacteria</taxon>
        <taxon>Enterobacterales</taxon>
        <taxon>Enterobacteriaceae</taxon>
        <taxon>Salmonella</taxon>
    </lineage>
</organism>
<comment type="caution">
    <text evidence="2">The sequence shown here is derived from an EMBL/GenBank/DDBJ whole genome shotgun (WGS) entry which is preliminary data.</text>
</comment>
<evidence type="ECO:0000313" key="2">
    <source>
        <dbReference type="EMBL" id="HAG1772469.1"/>
    </source>
</evidence>
<dbReference type="Gene3D" id="3.40.50.2000">
    <property type="entry name" value="Glycogen Phosphorylase B"/>
    <property type="match status" value="2"/>
</dbReference>
<gene>
    <name evidence="2" type="ORF">G8X36_003608</name>
</gene>
<keyword evidence="2" id="KW-0328">Glycosyltransferase</keyword>
<reference evidence="2" key="1">
    <citation type="journal article" date="2018" name="Genome Biol.">
        <title>SKESA: strategic k-mer extension for scrupulous assemblies.</title>
        <authorList>
            <person name="Souvorov A."/>
            <person name="Agarwala R."/>
            <person name="Lipman D.J."/>
        </authorList>
    </citation>
    <scope>NUCLEOTIDE SEQUENCE</scope>
    <source>
        <strain evidence="2">MA.JE_4660</strain>
    </source>
</reference>
<dbReference type="PANTHER" id="PTHR12526:SF637">
    <property type="entry name" value="GLYCOSYLTRANSFERASE EPSF-RELATED"/>
    <property type="match status" value="1"/>
</dbReference>
<reference evidence="2" key="2">
    <citation type="submission" date="2020-02" db="EMBL/GenBank/DDBJ databases">
        <authorList>
            <consortium name="NCBI Pathogen Detection Project"/>
        </authorList>
    </citation>
    <scope>NUCLEOTIDE SEQUENCE</scope>
    <source>
        <strain evidence="2">MA.JE_4660</strain>
    </source>
</reference>
<dbReference type="NCBIfam" id="NF012028">
    <property type="entry name" value="PRK15484.1"/>
    <property type="match status" value="1"/>
</dbReference>
<evidence type="ECO:0000259" key="1">
    <source>
        <dbReference type="Pfam" id="PF00534"/>
    </source>
</evidence>
<feature type="domain" description="Glycosyl transferase family 1" evidence="1">
    <location>
        <begin position="184"/>
        <end position="348"/>
    </location>
</feature>
<name>A0A759IT49_SALER</name>
<keyword evidence="2" id="KW-0808">Transferase</keyword>
<dbReference type="Pfam" id="PF00534">
    <property type="entry name" value="Glycos_transf_1"/>
    <property type="match status" value="1"/>
</dbReference>
<proteinExistence type="predicted"/>
<dbReference type="AlphaFoldDB" id="A0A759IT49"/>
<dbReference type="EMBL" id="DAAXNL010000015">
    <property type="protein sequence ID" value="HAG1772469.1"/>
    <property type="molecule type" value="Genomic_DNA"/>
</dbReference>